<evidence type="ECO:0000313" key="8">
    <source>
        <dbReference type="Proteomes" id="UP000677054"/>
    </source>
</evidence>
<evidence type="ECO:0000256" key="2">
    <source>
        <dbReference type="ARBA" id="ARBA00022475"/>
    </source>
</evidence>
<evidence type="ECO:0000256" key="5">
    <source>
        <dbReference type="ARBA" id="ARBA00023136"/>
    </source>
</evidence>
<reference evidence="7" key="1">
    <citation type="submission" date="2020-11" db="EMBL/GenBank/DDBJ databases">
        <authorList>
            <person name="Tran Van P."/>
        </authorList>
    </citation>
    <scope>NUCLEOTIDE SEQUENCE</scope>
</reference>
<feature type="transmembrane region" description="Helical" evidence="6">
    <location>
        <begin position="179"/>
        <end position="211"/>
    </location>
</feature>
<dbReference type="Proteomes" id="UP000677054">
    <property type="component" value="Unassembled WGS sequence"/>
</dbReference>
<evidence type="ECO:0008006" key="9">
    <source>
        <dbReference type="Google" id="ProtNLM"/>
    </source>
</evidence>
<feature type="transmembrane region" description="Helical" evidence="6">
    <location>
        <begin position="51"/>
        <end position="71"/>
    </location>
</feature>
<sequence>MQEYRKRRRAIKENQHEDSLLLGLCKPCLLMGRILGFLPLRLHGDLSIRPVYILTSLLSFVSYALWSYVFYLHSPFNKASEELGGDLVLAGVSGLVTGVVVLALFSPTILLFKLSIFRNLIRDSQSQIQLACLNGVKRDVHLFMFSFLLFFVACVSFTICLIAIAYFNGMFILFDGNGILVLIFCKVFFMAVTLSEECVFCTIVFCIGRVFSGLNEKSKEMLSKNAGTKPEKDLIGKMRRTHGSLCKMSHTVSNLYGSFLLLKCFFTFFNLIIMIYTVQACLTKQKGLWILITIAPCLILYALELVISTAVCTYAKEKAGALSIPNE</sequence>
<keyword evidence="5 6" id="KW-0472">Membrane</keyword>
<feature type="transmembrane region" description="Helical" evidence="6">
    <location>
        <begin position="91"/>
        <end position="112"/>
    </location>
</feature>
<dbReference type="AlphaFoldDB" id="A0A7R8XGR6"/>
<dbReference type="EMBL" id="LR900979">
    <property type="protein sequence ID" value="CAD7247467.1"/>
    <property type="molecule type" value="Genomic_DNA"/>
</dbReference>
<evidence type="ECO:0000313" key="7">
    <source>
        <dbReference type="EMBL" id="CAD7247467.1"/>
    </source>
</evidence>
<evidence type="ECO:0000256" key="4">
    <source>
        <dbReference type="ARBA" id="ARBA00022989"/>
    </source>
</evidence>
<evidence type="ECO:0000256" key="1">
    <source>
        <dbReference type="ARBA" id="ARBA00004651"/>
    </source>
</evidence>
<evidence type="ECO:0000256" key="3">
    <source>
        <dbReference type="ARBA" id="ARBA00022692"/>
    </source>
</evidence>
<dbReference type="Pfam" id="PF08395">
    <property type="entry name" value="7tm_7"/>
    <property type="match status" value="1"/>
</dbReference>
<comment type="subcellular location">
    <subcellularLocation>
        <location evidence="1">Cell membrane</location>
        <topology evidence="1">Multi-pass membrane protein</topology>
    </subcellularLocation>
</comment>
<dbReference type="GO" id="GO:0005886">
    <property type="term" value="C:plasma membrane"/>
    <property type="evidence" value="ECO:0007669"/>
    <property type="project" value="UniProtKB-SubCell"/>
</dbReference>
<proteinExistence type="predicted"/>
<protein>
    <recommendedName>
        <fullName evidence="9">Gustatory receptor</fullName>
    </recommendedName>
</protein>
<feature type="transmembrane region" description="Helical" evidence="6">
    <location>
        <begin position="142"/>
        <end position="167"/>
    </location>
</feature>
<dbReference type="InterPro" id="IPR013604">
    <property type="entry name" value="7TM_chemorcpt"/>
</dbReference>
<dbReference type="GO" id="GO:0050909">
    <property type="term" value="P:sensory perception of taste"/>
    <property type="evidence" value="ECO:0007669"/>
    <property type="project" value="InterPro"/>
</dbReference>
<keyword evidence="3 6" id="KW-0812">Transmembrane</keyword>
<accession>A0A7R8XGR6</accession>
<evidence type="ECO:0000256" key="6">
    <source>
        <dbReference type="SAM" id="Phobius"/>
    </source>
</evidence>
<name>A0A7R8XGR6_9CRUS</name>
<gene>
    <name evidence="7" type="ORF">DSTB1V02_LOCUS7298</name>
</gene>
<keyword evidence="2" id="KW-1003">Cell membrane</keyword>
<organism evidence="7">
    <name type="scientific">Darwinula stevensoni</name>
    <dbReference type="NCBI Taxonomy" id="69355"/>
    <lineage>
        <taxon>Eukaryota</taxon>
        <taxon>Metazoa</taxon>
        <taxon>Ecdysozoa</taxon>
        <taxon>Arthropoda</taxon>
        <taxon>Crustacea</taxon>
        <taxon>Oligostraca</taxon>
        <taxon>Ostracoda</taxon>
        <taxon>Podocopa</taxon>
        <taxon>Podocopida</taxon>
        <taxon>Darwinulocopina</taxon>
        <taxon>Darwinuloidea</taxon>
        <taxon>Darwinulidae</taxon>
        <taxon>Darwinula</taxon>
    </lineage>
</organism>
<keyword evidence="8" id="KW-1185">Reference proteome</keyword>
<feature type="transmembrane region" description="Helical" evidence="6">
    <location>
        <begin position="288"/>
        <end position="315"/>
    </location>
</feature>
<keyword evidence="4 6" id="KW-1133">Transmembrane helix</keyword>
<feature type="transmembrane region" description="Helical" evidence="6">
    <location>
        <begin position="255"/>
        <end position="276"/>
    </location>
</feature>
<dbReference type="EMBL" id="CAJPEV010001462">
    <property type="protein sequence ID" value="CAG0892793.1"/>
    <property type="molecule type" value="Genomic_DNA"/>
</dbReference>